<gene>
    <name evidence="2" type="ORF">PCANC_14460</name>
</gene>
<keyword evidence="1" id="KW-0812">Transmembrane</keyword>
<organism evidence="2 3">
    <name type="scientific">Puccinia coronata f. sp. avenae</name>
    <dbReference type="NCBI Taxonomy" id="200324"/>
    <lineage>
        <taxon>Eukaryota</taxon>
        <taxon>Fungi</taxon>
        <taxon>Dikarya</taxon>
        <taxon>Basidiomycota</taxon>
        <taxon>Pucciniomycotina</taxon>
        <taxon>Pucciniomycetes</taxon>
        <taxon>Pucciniales</taxon>
        <taxon>Pucciniaceae</taxon>
        <taxon>Puccinia</taxon>
    </lineage>
</organism>
<reference evidence="2 3" key="1">
    <citation type="submission" date="2017-11" db="EMBL/GenBank/DDBJ databases">
        <title>De novo assembly and phasing of dikaryotic genomes from two isolates of Puccinia coronata f. sp. avenae, the causal agent of oat crown rust.</title>
        <authorList>
            <person name="Miller M.E."/>
            <person name="Zhang Y."/>
            <person name="Omidvar V."/>
            <person name="Sperschneider J."/>
            <person name="Schwessinger B."/>
            <person name="Raley C."/>
            <person name="Palmer J.M."/>
            <person name="Garnica D."/>
            <person name="Upadhyaya N."/>
            <person name="Rathjen J."/>
            <person name="Taylor J.M."/>
            <person name="Park R.F."/>
            <person name="Dodds P.N."/>
            <person name="Hirsch C.D."/>
            <person name="Kianian S.F."/>
            <person name="Figueroa M."/>
        </authorList>
    </citation>
    <scope>NUCLEOTIDE SEQUENCE [LARGE SCALE GENOMIC DNA]</scope>
    <source>
        <strain evidence="2">12NC29</strain>
    </source>
</reference>
<keyword evidence="1" id="KW-0472">Membrane</keyword>
<keyword evidence="1" id="KW-1133">Transmembrane helix</keyword>
<name>A0A2N5USF6_9BASI</name>
<feature type="transmembrane region" description="Helical" evidence="1">
    <location>
        <begin position="38"/>
        <end position="54"/>
    </location>
</feature>
<feature type="transmembrane region" description="Helical" evidence="1">
    <location>
        <begin position="66"/>
        <end position="86"/>
    </location>
</feature>
<protein>
    <submittedName>
        <fullName evidence="2">Uncharacterized protein</fullName>
    </submittedName>
</protein>
<dbReference type="AlphaFoldDB" id="A0A2N5USF6"/>
<evidence type="ECO:0000256" key="1">
    <source>
        <dbReference type="SAM" id="Phobius"/>
    </source>
</evidence>
<dbReference type="Proteomes" id="UP000235388">
    <property type="component" value="Unassembled WGS sequence"/>
</dbReference>
<evidence type="ECO:0000313" key="3">
    <source>
        <dbReference type="Proteomes" id="UP000235388"/>
    </source>
</evidence>
<proteinExistence type="predicted"/>
<comment type="caution">
    <text evidence="2">The sequence shown here is derived from an EMBL/GenBank/DDBJ whole genome shotgun (WGS) entry which is preliminary data.</text>
</comment>
<accession>A0A2N5USF6</accession>
<dbReference type="EMBL" id="PGCJ01000178">
    <property type="protein sequence ID" value="PLW40682.1"/>
    <property type="molecule type" value="Genomic_DNA"/>
</dbReference>
<evidence type="ECO:0000313" key="2">
    <source>
        <dbReference type="EMBL" id="PLW40682.1"/>
    </source>
</evidence>
<sequence>MIRPRIRSLYLLILKEANIVITVLTAISILYLRSAHSLWFGLGAIIATVTATQADRVNEEVVRDAINTFIFNHILWSLFTASVSIVTNTSEDDQLATGYEEGNRKFGSSVHPDEE</sequence>
<dbReference type="OrthoDB" id="2499661at2759"/>
<feature type="transmembrane region" description="Helical" evidence="1">
    <location>
        <begin position="12"/>
        <end position="32"/>
    </location>
</feature>
<dbReference type="STRING" id="200324.A0A2N5USF6"/>
<keyword evidence="3" id="KW-1185">Reference proteome</keyword>